<organism evidence="1 2">
    <name type="scientific">Umbra pygmaea</name>
    <name type="common">Eastern mudminnow</name>
    <dbReference type="NCBI Taxonomy" id="75934"/>
    <lineage>
        <taxon>Eukaryota</taxon>
        <taxon>Metazoa</taxon>
        <taxon>Chordata</taxon>
        <taxon>Craniata</taxon>
        <taxon>Vertebrata</taxon>
        <taxon>Euteleostomi</taxon>
        <taxon>Actinopterygii</taxon>
        <taxon>Neopterygii</taxon>
        <taxon>Teleostei</taxon>
        <taxon>Protacanthopterygii</taxon>
        <taxon>Esociformes</taxon>
        <taxon>Umbridae</taxon>
        <taxon>Umbra</taxon>
    </lineage>
</organism>
<proteinExistence type="predicted"/>
<evidence type="ECO:0000313" key="1">
    <source>
        <dbReference type="EMBL" id="KAL1007313.1"/>
    </source>
</evidence>
<protein>
    <submittedName>
        <fullName evidence="1">Uncharacterized protein</fullName>
    </submittedName>
</protein>
<reference evidence="1 2" key="1">
    <citation type="submission" date="2024-06" db="EMBL/GenBank/DDBJ databases">
        <authorList>
            <person name="Pan Q."/>
            <person name="Wen M."/>
            <person name="Jouanno E."/>
            <person name="Zahm M."/>
            <person name="Klopp C."/>
            <person name="Cabau C."/>
            <person name="Louis A."/>
            <person name="Berthelot C."/>
            <person name="Parey E."/>
            <person name="Roest Crollius H."/>
            <person name="Montfort J."/>
            <person name="Robinson-Rechavi M."/>
            <person name="Bouchez O."/>
            <person name="Lampietro C."/>
            <person name="Lopez Roques C."/>
            <person name="Donnadieu C."/>
            <person name="Postlethwait J."/>
            <person name="Bobe J."/>
            <person name="Verreycken H."/>
            <person name="Guiguen Y."/>
        </authorList>
    </citation>
    <scope>NUCLEOTIDE SEQUENCE [LARGE SCALE GENOMIC DNA]</scope>
    <source>
        <strain evidence="1">Up_M1</strain>
        <tissue evidence="1">Testis</tissue>
    </source>
</reference>
<evidence type="ECO:0000313" key="2">
    <source>
        <dbReference type="Proteomes" id="UP001557470"/>
    </source>
</evidence>
<dbReference type="Proteomes" id="UP001557470">
    <property type="component" value="Unassembled WGS sequence"/>
</dbReference>
<accession>A0ABD0XEH9</accession>
<name>A0ABD0XEH9_UMBPY</name>
<gene>
    <name evidence="1" type="ORF">UPYG_G00084850</name>
</gene>
<keyword evidence="2" id="KW-1185">Reference proteome</keyword>
<sequence length="75" mass="8200">MVRDLYIPPSPSCPSKVYLVPRAVTSSTNSQAYSPVKLMSTNMHVGTNDIRERRPVSIAERVLRNGPDSLTSTPG</sequence>
<dbReference type="AlphaFoldDB" id="A0ABD0XEH9"/>
<dbReference type="EMBL" id="JAGEUA010000002">
    <property type="protein sequence ID" value="KAL1007313.1"/>
    <property type="molecule type" value="Genomic_DNA"/>
</dbReference>
<comment type="caution">
    <text evidence="1">The sequence shown here is derived from an EMBL/GenBank/DDBJ whole genome shotgun (WGS) entry which is preliminary data.</text>
</comment>